<dbReference type="Proteomes" id="UP001605036">
    <property type="component" value="Unassembled WGS sequence"/>
</dbReference>
<dbReference type="PANTHER" id="PTHR12214:SF0">
    <property type="entry name" value="LD29489P"/>
    <property type="match status" value="1"/>
</dbReference>
<evidence type="ECO:0000256" key="2">
    <source>
        <dbReference type="ARBA" id="ARBA00023242"/>
    </source>
</evidence>
<protein>
    <recommendedName>
        <fullName evidence="6">GCF C-terminal domain-containing protein</fullName>
    </recommendedName>
</protein>
<proteinExistence type="predicted"/>
<comment type="caution">
    <text evidence="4">The sequence shown here is derived from an EMBL/GenBank/DDBJ whole genome shotgun (WGS) entry which is preliminary data.</text>
</comment>
<accession>A0ABD1XML7</accession>
<evidence type="ECO:0000313" key="5">
    <source>
        <dbReference type="Proteomes" id="UP001605036"/>
    </source>
</evidence>
<feature type="region of interest" description="Disordered" evidence="3">
    <location>
        <begin position="110"/>
        <end position="162"/>
    </location>
</feature>
<evidence type="ECO:0008006" key="6">
    <source>
        <dbReference type="Google" id="ProtNLM"/>
    </source>
</evidence>
<keyword evidence="5" id="KW-1185">Reference proteome</keyword>
<name>A0ABD1XML7_9MARC</name>
<sequence length="225" mass="24635">MQELKDYISVVCDFLQHKAPVIEELEEHMQRLHDERSNAVTERRAGDNADELAEVEVAVGAAKAVLTKGGGTASATAAAVAAAAAHAAKEGSNIAPQLDEFGRDVNLQKRLESKQRAQRRATRAAKKRATAFVSNNDDASKRVEGESSSDGSESEMSAYQSRREEVLETAKSVFRDAAEEFAFDSAYRDAYVSLSAPAIFAPYVRLELLEWDPLYSDAGFSNMLW</sequence>
<feature type="compositionally biased region" description="Basic residues" evidence="3">
    <location>
        <begin position="116"/>
        <end position="129"/>
    </location>
</feature>
<dbReference type="PANTHER" id="PTHR12214">
    <property type="entry name" value="GC-RICH SEQUENCE DNA-BINDING FACTOR"/>
    <property type="match status" value="1"/>
</dbReference>
<evidence type="ECO:0000256" key="1">
    <source>
        <dbReference type="ARBA" id="ARBA00004123"/>
    </source>
</evidence>
<gene>
    <name evidence="4" type="ORF">R1flu_028760</name>
</gene>
<comment type="subcellular location">
    <subcellularLocation>
        <location evidence="1">Nucleus</location>
    </subcellularLocation>
</comment>
<evidence type="ECO:0000256" key="3">
    <source>
        <dbReference type="SAM" id="MobiDB-lite"/>
    </source>
</evidence>
<dbReference type="GO" id="GO:0005634">
    <property type="term" value="C:nucleus"/>
    <property type="evidence" value="ECO:0007669"/>
    <property type="project" value="UniProtKB-SubCell"/>
</dbReference>
<reference evidence="4 5" key="1">
    <citation type="submission" date="2024-09" db="EMBL/GenBank/DDBJ databases">
        <title>Chromosome-scale assembly of Riccia fluitans.</title>
        <authorList>
            <person name="Paukszto L."/>
            <person name="Sawicki J."/>
            <person name="Karawczyk K."/>
            <person name="Piernik-Szablinska J."/>
            <person name="Szczecinska M."/>
            <person name="Mazdziarz M."/>
        </authorList>
    </citation>
    <scope>NUCLEOTIDE SEQUENCE [LARGE SCALE GENOMIC DNA]</scope>
    <source>
        <strain evidence="4">Rf_01</strain>
        <tissue evidence="4">Aerial parts of the thallus</tissue>
    </source>
</reference>
<dbReference type="EMBL" id="JBHFFA010000008">
    <property type="protein sequence ID" value="KAL2610187.1"/>
    <property type="molecule type" value="Genomic_DNA"/>
</dbReference>
<feature type="compositionally biased region" description="Low complexity" evidence="3">
    <location>
        <begin position="146"/>
        <end position="157"/>
    </location>
</feature>
<keyword evidence="2" id="KW-0539">Nucleus</keyword>
<evidence type="ECO:0000313" key="4">
    <source>
        <dbReference type="EMBL" id="KAL2610187.1"/>
    </source>
</evidence>
<dbReference type="InterPro" id="IPR012890">
    <property type="entry name" value="GCFC2-like"/>
</dbReference>
<dbReference type="AlphaFoldDB" id="A0ABD1XML7"/>
<organism evidence="4 5">
    <name type="scientific">Riccia fluitans</name>
    <dbReference type="NCBI Taxonomy" id="41844"/>
    <lineage>
        <taxon>Eukaryota</taxon>
        <taxon>Viridiplantae</taxon>
        <taxon>Streptophyta</taxon>
        <taxon>Embryophyta</taxon>
        <taxon>Marchantiophyta</taxon>
        <taxon>Marchantiopsida</taxon>
        <taxon>Marchantiidae</taxon>
        <taxon>Marchantiales</taxon>
        <taxon>Ricciaceae</taxon>
        <taxon>Riccia</taxon>
    </lineage>
</organism>